<dbReference type="EMBL" id="BRXY01000240">
    <property type="protein sequence ID" value="GMH80029.1"/>
    <property type="molecule type" value="Genomic_DNA"/>
</dbReference>
<feature type="region of interest" description="Disordered" evidence="1">
    <location>
        <begin position="110"/>
        <end position="212"/>
    </location>
</feature>
<dbReference type="PROSITE" id="PS01159">
    <property type="entry name" value="WW_DOMAIN_1"/>
    <property type="match status" value="1"/>
</dbReference>
<feature type="domain" description="WW" evidence="3">
    <location>
        <begin position="204"/>
        <end position="238"/>
    </location>
</feature>
<evidence type="ECO:0000256" key="2">
    <source>
        <dbReference type="SAM" id="Phobius"/>
    </source>
</evidence>
<feature type="compositionally biased region" description="Pro residues" evidence="1">
    <location>
        <begin position="180"/>
        <end position="190"/>
    </location>
</feature>
<dbReference type="OrthoDB" id="200392at2759"/>
<accession>A0A9W7EGA4</accession>
<dbReference type="CDD" id="cd00201">
    <property type="entry name" value="WW"/>
    <property type="match status" value="1"/>
</dbReference>
<organism evidence="4 5">
    <name type="scientific">Triparma strigata</name>
    <dbReference type="NCBI Taxonomy" id="1606541"/>
    <lineage>
        <taxon>Eukaryota</taxon>
        <taxon>Sar</taxon>
        <taxon>Stramenopiles</taxon>
        <taxon>Ochrophyta</taxon>
        <taxon>Bolidophyceae</taxon>
        <taxon>Parmales</taxon>
        <taxon>Triparmaceae</taxon>
        <taxon>Triparma</taxon>
    </lineage>
</organism>
<dbReference type="InterPro" id="IPR001202">
    <property type="entry name" value="WW_dom"/>
</dbReference>
<dbReference type="PROSITE" id="PS50020">
    <property type="entry name" value="WW_DOMAIN_2"/>
    <property type="match status" value="1"/>
</dbReference>
<comment type="caution">
    <text evidence="4">The sequence shown here is derived from an EMBL/GenBank/DDBJ whole genome shotgun (WGS) entry which is preliminary data.</text>
</comment>
<keyword evidence="2" id="KW-1133">Transmembrane helix</keyword>
<gene>
    <name evidence="4" type="ORF">TrST_g2828</name>
</gene>
<proteinExistence type="predicted"/>
<evidence type="ECO:0000313" key="5">
    <source>
        <dbReference type="Proteomes" id="UP001165085"/>
    </source>
</evidence>
<keyword evidence="2" id="KW-0812">Transmembrane</keyword>
<feature type="transmembrane region" description="Helical" evidence="2">
    <location>
        <begin position="52"/>
        <end position="74"/>
    </location>
</feature>
<feature type="compositionally biased region" description="Gly residues" evidence="1">
    <location>
        <begin position="115"/>
        <end position="127"/>
    </location>
</feature>
<sequence>MRVFAGCKPFIKEGVDQFSEMSQWQIFFVIFAALLLRFSKMSDQFNIENKKAFDVILVGTQALAPAVIILTIFIKGQDVTTKFARKITGSVSRGGGGEEESGLELAEMNSRTFSGGSGEGLRGGGGFSVRTSKFRIESPMSEEDREKLRIKQLGIFGPKKGKCGKGRRGDSGVDGDDVKPPPLPPSIPPPSDDEDDVKPPPSTPPTFSNWTRQWDEKTQEYYYQHSDGVTSTWEKPDDYVS</sequence>
<keyword evidence="5" id="KW-1185">Reference proteome</keyword>
<dbReference type="Proteomes" id="UP001165085">
    <property type="component" value="Unassembled WGS sequence"/>
</dbReference>
<evidence type="ECO:0000256" key="1">
    <source>
        <dbReference type="SAM" id="MobiDB-lite"/>
    </source>
</evidence>
<reference evidence="5" key="1">
    <citation type="journal article" date="2023" name="Commun. Biol.">
        <title>Genome analysis of Parmales, the sister group of diatoms, reveals the evolutionary specialization of diatoms from phago-mixotrophs to photoautotrophs.</title>
        <authorList>
            <person name="Ban H."/>
            <person name="Sato S."/>
            <person name="Yoshikawa S."/>
            <person name="Yamada K."/>
            <person name="Nakamura Y."/>
            <person name="Ichinomiya M."/>
            <person name="Sato N."/>
            <person name="Blanc-Mathieu R."/>
            <person name="Endo H."/>
            <person name="Kuwata A."/>
            <person name="Ogata H."/>
        </authorList>
    </citation>
    <scope>NUCLEOTIDE SEQUENCE [LARGE SCALE GENOMIC DNA]</scope>
    <source>
        <strain evidence="5">NIES 3701</strain>
    </source>
</reference>
<name>A0A9W7EGA4_9STRA</name>
<evidence type="ECO:0000313" key="4">
    <source>
        <dbReference type="EMBL" id="GMH80029.1"/>
    </source>
</evidence>
<evidence type="ECO:0000259" key="3">
    <source>
        <dbReference type="PROSITE" id="PS50020"/>
    </source>
</evidence>
<protein>
    <recommendedName>
        <fullName evidence="3">WW domain-containing protein</fullName>
    </recommendedName>
</protein>
<feature type="compositionally biased region" description="Basic and acidic residues" evidence="1">
    <location>
        <begin position="167"/>
        <end position="179"/>
    </location>
</feature>
<dbReference type="AlphaFoldDB" id="A0A9W7EGA4"/>
<keyword evidence="2" id="KW-0472">Membrane</keyword>
<feature type="transmembrane region" description="Helical" evidence="2">
    <location>
        <begin position="22"/>
        <end position="40"/>
    </location>
</feature>